<dbReference type="PANTHER" id="PTHR33067:SF31">
    <property type="entry name" value="RNA-DIRECTED DNA POLYMERASE"/>
    <property type="match status" value="1"/>
</dbReference>
<evidence type="ECO:0000313" key="1">
    <source>
        <dbReference type="EMBL" id="KAA3487060.1"/>
    </source>
</evidence>
<dbReference type="EMBL" id="SMMG02000001">
    <property type="protein sequence ID" value="KAA3487060.1"/>
    <property type="molecule type" value="Genomic_DNA"/>
</dbReference>
<dbReference type="InterPro" id="IPR021109">
    <property type="entry name" value="Peptidase_aspartic_dom_sf"/>
</dbReference>
<dbReference type="Gene3D" id="2.40.70.10">
    <property type="entry name" value="Acid Proteases"/>
    <property type="match status" value="1"/>
</dbReference>
<accession>A0A5B6WYT7</accession>
<reference evidence="2" key="1">
    <citation type="journal article" date="2019" name="Plant Biotechnol. J.">
        <title>Genome sequencing of the Australian wild diploid species Gossypium australe highlights disease resistance and delayed gland morphogenesis.</title>
        <authorList>
            <person name="Cai Y."/>
            <person name="Cai X."/>
            <person name="Wang Q."/>
            <person name="Wang P."/>
            <person name="Zhang Y."/>
            <person name="Cai C."/>
            <person name="Xu Y."/>
            <person name="Wang K."/>
            <person name="Zhou Z."/>
            <person name="Wang C."/>
            <person name="Geng S."/>
            <person name="Li B."/>
            <person name="Dong Q."/>
            <person name="Hou Y."/>
            <person name="Wang H."/>
            <person name="Ai P."/>
            <person name="Liu Z."/>
            <person name="Yi F."/>
            <person name="Sun M."/>
            <person name="An G."/>
            <person name="Cheng J."/>
            <person name="Zhang Y."/>
            <person name="Shi Q."/>
            <person name="Xie Y."/>
            <person name="Shi X."/>
            <person name="Chang Y."/>
            <person name="Huang F."/>
            <person name="Chen Y."/>
            <person name="Hong S."/>
            <person name="Mi L."/>
            <person name="Sun Q."/>
            <person name="Zhang L."/>
            <person name="Zhou B."/>
            <person name="Peng R."/>
            <person name="Zhang X."/>
            <person name="Liu F."/>
        </authorList>
    </citation>
    <scope>NUCLEOTIDE SEQUENCE [LARGE SCALE GENOMIC DNA]</scope>
    <source>
        <strain evidence="2">cv. PA1801</strain>
    </source>
</reference>
<dbReference type="PANTHER" id="PTHR33067">
    <property type="entry name" value="RNA-DIRECTED DNA POLYMERASE-RELATED"/>
    <property type="match status" value="1"/>
</dbReference>
<dbReference type="Proteomes" id="UP000325315">
    <property type="component" value="Unassembled WGS sequence"/>
</dbReference>
<organism evidence="1 2">
    <name type="scientific">Gossypium australe</name>
    <dbReference type="NCBI Taxonomy" id="47621"/>
    <lineage>
        <taxon>Eukaryota</taxon>
        <taxon>Viridiplantae</taxon>
        <taxon>Streptophyta</taxon>
        <taxon>Embryophyta</taxon>
        <taxon>Tracheophyta</taxon>
        <taxon>Spermatophyta</taxon>
        <taxon>Magnoliopsida</taxon>
        <taxon>eudicotyledons</taxon>
        <taxon>Gunneridae</taxon>
        <taxon>Pentapetalae</taxon>
        <taxon>rosids</taxon>
        <taxon>malvids</taxon>
        <taxon>Malvales</taxon>
        <taxon>Malvaceae</taxon>
        <taxon>Malvoideae</taxon>
        <taxon>Gossypium</taxon>
    </lineage>
</organism>
<proteinExistence type="predicted"/>
<dbReference type="OrthoDB" id="778454at2759"/>
<name>A0A5B6WYT7_9ROSI</name>
<protein>
    <submittedName>
        <fullName evidence="1">Retrovirus-related Pol polyprotein from transposon opus</fullName>
    </submittedName>
</protein>
<keyword evidence="2" id="KW-1185">Reference proteome</keyword>
<sequence length="89" mass="10125">MEVGPNSNALCDLGTNINLIPLSIYEKLGIGELKNAKIILQLADRSLVQPKGVLEDVLVKVRKFTIPVNFVIIDFEETVKYQFCWEDRF</sequence>
<dbReference type="CDD" id="cd00303">
    <property type="entry name" value="retropepsin_like"/>
    <property type="match status" value="1"/>
</dbReference>
<evidence type="ECO:0000313" key="2">
    <source>
        <dbReference type="Proteomes" id="UP000325315"/>
    </source>
</evidence>
<dbReference type="AlphaFoldDB" id="A0A5B6WYT7"/>
<gene>
    <name evidence="1" type="ORF">EPI10_030916</name>
</gene>
<comment type="caution">
    <text evidence="1">The sequence shown here is derived from an EMBL/GenBank/DDBJ whole genome shotgun (WGS) entry which is preliminary data.</text>
</comment>